<keyword evidence="3" id="KW-1185">Reference proteome</keyword>
<dbReference type="Proteomes" id="UP001498398">
    <property type="component" value="Unassembled WGS sequence"/>
</dbReference>
<evidence type="ECO:0000313" key="2">
    <source>
        <dbReference type="EMBL" id="KAK7466079.1"/>
    </source>
</evidence>
<protein>
    <submittedName>
        <fullName evidence="2">Diphthamide biosynthesis protein 3</fullName>
    </submittedName>
</protein>
<reference evidence="2 3" key="1">
    <citation type="submission" date="2024-01" db="EMBL/GenBank/DDBJ databases">
        <title>A draft genome for the cacao thread blight pathogen Marasmiellus scandens.</title>
        <authorList>
            <person name="Baruah I.K."/>
            <person name="Leung J."/>
            <person name="Bukari Y."/>
            <person name="Amoako-Attah I."/>
            <person name="Meinhardt L.W."/>
            <person name="Bailey B.A."/>
            <person name="Cohen S.P."/>
        </authorList>
    </citation>
    <scope>NUCLEOTIDE SEQUENCE [LARGE SCALE GENOMIC DNA]</scope>
    <source>
        <strain evidence="2 3">GH-19</strain>
    </source>
</reference>
<dbReference type="EMBL" id="JBANRG010000005">
    <property type="protein sequence ID" value="KAK7466079.1"/>
    <property type="molecule type" value="Genomic_DNA"/>
</dbReference>
<organism evidence="2 3">
    <name type="scientific">Marasmiellus scandens</name>
    <dbReference type="NCBI Taxonomy" id="2682957"/>
    <lineage>
        <taxon>Eukaryota</taxon>
        <taxon>Fungi</taxon>
        <taxon>Dikarya</taxon>
        <taxon>Basidiomycota</taxon>
        <taxon>Agaricomycotina</taxon>
        <taxon>Agaricomycetes</taxon>
        <taxon>Agaricomycetidae</taxon>
        <taxon>Agaricales</taxon>
        <taxon>Marasmiineae</taxon>
        <taxon>Omphalotaceae</taxon>
        <taxon>Marasmiellus</taxon>
    </lineage>
</organism>
<gene>
    <name evidence="2" type="primary">DPH3_1</name>
    <name evidence="2" type="ORF">VKT23_004804</name>
</gene>
<name>A0ABR1JVZ2_9AGAR</name>
<sequence>MYPSCSLIIRVIYGPLSFEDDDEEDQGDEEEEEETESEGGDEYFEDAMERLTIVEIAAWRLKDFVCQS</sequence>
<evidence type="ECO:0000256" key="1">
    <source>
        <dbReference type="SAM" id="MobiDB-lite"/>
    </source>
</evidence>
<feature type="region of interest" description="Disordered" evidence="1">
    <location>
        <begin position="16"/>
        <end position="44"/>
    </location>
</feature>
<evidence type="ECO:0000313" key="3">
    <source>
        <dbReference type="Proteomes" id="UP001498398"/>
    </source>
</evidence>
<comment type="caution">
    <text evidence="2">The sequence shown here is derived from an EMBL/GenBank/DDBJ whole genome shotgun (WGS) entry which is preliminary data.</text>
</comment>
<feature type="compositionally biased region" description="Acidic residues" evidence="1">
    <location>
        <begin position="18"/>
        <end position="44"/>
    </location>
</feature>
<proteinExistence type="predicted"/>
<accession>A0ABR1JVZ2</accession>